<feature type="region of interest" description="Disordered" evidence="5">
    <location>
        <begin position="262"/>
        <end position="291"/>
    </location>
</feature>
<name>A0A8H7UUR8_9FUNG</name>
<comment type="subcellular location">
    <subcellularLocation>
        <location evidence="1">Nucleus</location>
    </subcellularLocation>
</comment>
<dbReference type="Proteomes" id="UP000603453">
    <property type="component" value="Unassembled WGS sequence"/>
</dbReference>
<dbReference type="AlphaFoldDB" id="A0A8H7UUR8"/>
<evidence type="ECO:0000313" key="7">
    <source>
        <dbReference type="Proteomes" id="UP000603453"/>
    </source>
</evidence>
<sequence>MNECKEYLNIAVMQENKPVTYNSLARSLSIHVNTAKQALYEFSKENQRTVHAVYCLTGRTTKDNQFRIQLVKASELEETKKMFKQITGIHVYSVTSFEPIDFSILYPACKDTAVLSLENRIQCGILKNKNVTAKALRTGPPPTNQKKSEASKPFSNATPAASTKATPFKTPTKTAAATTSGKRKGTLMFGPATTKKQAVETPIEKNKPAPKPNSMLNTKSNQVKNKGAGKNKLKESGTCRIGTTNIRFIEEIERKMAKTTIKPEDIFSDDEEEEEQEEEPKPEEEYPIMTEEDALMEDVEAPKVEATPPPEPAELAPPGKVKRQVLRKKTTKNARGLLVTEEVWEWETVDASEVPKPAVSTKPKPTVSKAPVKKGGKKAEPAQRNLFSFFQKK</sequence>
<protein>
    <recommendedName>
        <fullName evidence="2">DNA polymerase delta subunit 3</fullName>
    </recommendedName>
</protein>
<dbReference type="InterPro" id="IPR041913">
    <property type="entry name" value="POLD3_sf"/>
</dbReference>
<evidence type="ECO:0000313" key="6">
    <source>
        <dbReference type="EMBL" id="KAG2196400.1"/>
    </source>
</evidence>
<dbReference type="FunFam" id="3.90.1030.20:FF:000002">
    <property type="entry name" value="DNA polymerase delta subunit"/>
    <property type="match status" value="1"/>
</dbReference>
<feature type="compositionally biased region" description="Low complexity" evidence="5">
    <location>
        <begin position="157"/>
        <end position="179"/>
    </location>
</feature>
<dbReference type="OrthoDB" id="514823at2759"/>
<dbReference type="InterPro" id="IPR019038">
    <property type="entry name" value="POLD3"/>
</dbReference>
<evidence type="ECO:0000256" key="3">
    <source>
        <dbReference type="ARBA" id="ARBA00022705"/>
    </source>
</evidence>
<reference evidence="6" key="1">
    <citation type="submission" date="2020-12" db="EMBL/GenBank/DDBJ databases">
        <title>Metabolic potential, ecology and presence of endohyphal bacteria is reflected in genomic diversity of Mucoromycotina.</title>
        <authorList>
            <person name="Muszewska A."/>
            <person name="Okrasinska A."/>
            <person name="Steczkiewicz K."/>
            <person name="Drgas O."/>
            <person name="Orlowska M."/>
            <person name="Perlinska-Lenart U."/>
            <person name="Aleksandrzak-Piekarczyk T."/>
            <person name="Szatraj K."/>
            <person name="Zielenkiewicz U."/>
            <person name="Pilsyk S."/>
            <person name="Malc E."/>
            <person name="Mieczkowski P."/>
            <person name="Kruszewska J.S."/>
            <person name="Biernat P."/>
            <person name="Pawlowska J."/>
        </authorList>
    </citation>
    <scope>NUCLEOTIDE SEQUENCE</scope>
    <source>
        <strain evidence="6">WA0000017839</strain>
    </source>
</reference>
<evidence type="ECO:0000256" key="4">
    <source>
        <dbReference type="ARBA" id="ARBA00023242"/>
    </source>
</evidence>
<feature type="compositionally biased region" description="Acidic residues" evidence="5">
    <location>
        <begin position="266"/>
        <end position="291"/>
    </location>
</feature>
<proteinExistence type="predicted"/>
<dbReference type="GO" id="GO:0003887">
    <property type="term" value="F:DNA-directed DNA polymerase activity"/>
    <property type="evidence" value="ECO:0007669"/>
    <property type="project" value="TreeGrafter"/>
</dbReference>
<gene>
    <name evidence="6" type="ORF">INT47_012904</name>
</gene>
<dbReference type="GO" id="GO:0006271">
    <property type="term" value="P:DNA strand elongation involved in DNA replication"/>
    <property type="evidence" value="ECO:0007669"/>
    <property type="project" value="TreeGrafter"/>
</dbReference>
<feature type="region of interest" description="Disordered" evidence="5">
    <location>
        <begin position="134"/>
        <end position="236"/>
    </location>
</feature>
<dbReference type="GO" id="GO:0043625">
    <property type="term" value="C:delta DNA polymerase complex"/>
    <property type="evidence" value="ECO:0007669"/>
    <property type="project" value="InterPro"/>
</dbReference>
<dbReference type="EMBL" id="JAEPRD010000147">
    <property type="protein sequence ID" value="KAG2196400.1"/>
    <property type="molecule type" value="Genomic_DNA"/>
</dbReference>
<dbReference type="Pfam" id="PF09507">
    <property type="entry name" value="CDC27"/>
    <property type="match status" value="1"/>
</dbReference>
<organism evidence="6 7">
    <name type="scientific">Mucor saturninus</name>
    <dbReference type="NCBI Taxonomy" id="64648"/>
    <lineage>
        <taxon>Eukaryota</taxon>
        <taxon>Fungi</taxon>
        <taxon>Fungi incertae sedis</taxon>
        <taxon>Mucoromycota</taxon>
        <taxon>Mucoromycotina</taxon>
        <taxon>Mucoromycetes</taxon>
        <taxon>Mucorales</taxon>
        <taxon>Mucorineae</taxon>
        <taxon>Mucoraceae</taxon>
        <taxon>Mucor</taxon>
    </lineage>
</organism>
<dbReference type="GO" id="GO:1904161">
    <property type="term" value="P:DNA synthesis involved in UV-damage excision repair"/>
    <property type="evidence" value="ECO:0007669"/>
    <property type="project" value="TreeGrafter"/>
</dbReference>
<feature type="compositionally biased region" description="Polar residues" evidence="5">
    <location>
        <begin position="214"/>
        <end position="224"/>
    </location>
</feature>
<evidence type="ECO:0000256" key="5">
    <source>
        <dbReference type="SAM" id="MobiDB-lite"/>
    </source>
</evidence>
<keyword evidence="7" id="KW-1185">Reference proteome</keyword>
<comment type="caution">
    <text evidence="6">The sequence shown here is derived from an EMBL/GenBank/DDBJ whole genome shotgun (WGS) entry which is preliminary data.</text>
</comment>
<dbReference type="PANTHER" id="PTHR17598">
    <property type="entry name" value="DNA POLYMERASE DELTA SUBUNIT 3"/>
    <property type="match status" value="1"/>
</dbReference>
<dbReference type="PANTHER" id="PTHR17598:SF13">
    <property type="entry name" value="DNA POLYMERASE DELTA SUBUNIT 3"/>
    <property type="match status" value="1"/>
</dbReference>
<evidence type="ECO:0000256" key="2">
    <source>
        <dbReference type="ARBA" id="ARBA00017589"/>
    </source>
</evidence>
<evidence type="ECO:0000256" key="1">
    <source>
        <dbReference type="ARBA" id="ARBA00004123"/>
    </source>
</evidence>
<dbReference type="Gene3D" id="3.90.1030.20">
    <property type="entry name" value="DNA polymerase delta, p66 (Cdc27) subunit, wHTH domain"/>
    <property type="match status" value="1"/>
</dbReference>
<feature type="region of interest" description="Disordered" evidence="5">
    <location>
        <begin position="304"/>
        <end position="327"/>
    </location>
</feature>
<dbReference type="GO" id="GO:0006297">
    <property type="term" value="P:nucleotide-excision repair, DNA gap filling"/>
    <property type="evidence" value="ECO:0007669"/>
    <property type="project" value="TreeGrafter"/>
</dbReference>
<keyword evidence="4" id="KW-0539">Nucleus</keyword>
<keyword evidence="3" id="KW-0235">DNA replication</keyword>
<accession>A0A8H7UUR8</accession>
<feature type="region of interest" description="Disordered" evidence="5">
    <location>
        <begin position="349"/>
        <end position="393"/>
    </location>
</feature>